<dbReference type="InterPro" id="IPR041664">
    <property type="entry name" value="AAA_16"/>
</dbReference>
<feature type="DNA-binding region" description="OmpR/PhoB-type" evidence="5">
    <location>
        <begin position="1"/>
        <end position="99"/>
    </location>
</feature>
<dbReference type="Pfam" id="PF13191">
    <property type="entry name" value="AAA_16"/>
    <property type="match status" value="1"/>
</dbReference>
<dbReference type="Gene3D" id="1.10.10.10">
    <property type="entry name" value="Winged helix-like DNA-binding domain superfamily/Winged helix DNA-binding domain"/>
    <property type="match status" value="1"/>
</dbReference>
<evidence type="ECO:0000256" key="1">
    <source>
        <dbReference type="ARBA" id="ARBA00005820"/>
    </source>
</evidence>
<comment type="similarity">
    <text evidence="1">Belongs to the AfsR/DnrI/RedD regulatory family.</text>
</comment>
<dbReference type="SMART" id="SM01043">
    <property type="entry name" value="BTAD"/>
    <property type="match status" value="1"/>
</dbReference>
<dbReference type="InterPro" id="IPR036388">
    <property type="entry name" value="WH-like_DNA-bd_sf"/>
</dbReference>
<dbReference type="RefSeq" id="WP_343977937.1">
    <property type="nucleotide sequence ID" value="NZ_BAAAGK010000158.1"/>
</dbReference>
<dbReference type="Pfam" id="PF03704">
    <property type="entry name" value="BTAD"/>
    <property type="match status" value="1"/>
</dbReference>
<evidence type="ECO:0000256" key="5">
    <source>
        <dbReference type="PROSITE-ProRule" id="PRU01091"/>
    </source>
</evidence>
<comment type="caution">
    <text evidence="7">The sequence shown here is derived from an EMBL/GenBank/DDBJ whole genome shotgun (WGS) entry which is preliminary data.</text>
</comment>
<feature type="domain" description="OmpR/PhoB-type" evidence="6">
    <location>
        <begin position="1"/>
        <end position="99"/>
    </location>
</feature>
<dbReference type="SUPFAM" id="SSF46894">
    <property type="entry name" value="C-terminal effector domain of the bipartite response regulators"/>
    <property type="match status" value="1"/>
</dbReference>
<dbReference type="Proteomes" id="UP001596514">
    <property type="component" value="Unassembled WGS sequence"/>
</dbReference>
<keyword evidence="4" id="KW-0804">Transcription</keyword>
<dbReference type="PANTHER" id="PTHR35807:SF1">
    <property type="entry name" value="TRANSCRIPTIONAL REGULATOR REDD"/>
    <property type="match status" value="1"/>
</dbReference>
<dbReference type="SMART" id="SM00862">
    <property type="entry name" value="Trans_reg_C"/>
    <property type="match status" value="1"/>
</dbReference>
<dbReference type="InterPro" id="IPR011990">
    <property type="entry name" value="TPR-like_helical_dom_sf"/>
</dbReference>
<dbReference type="InterPro" id="IPR051677">
    <property type="entry name" value="AfsR-DnrI-RedD_regulator"/>
</dbReference>
<dbReference type="EMBL" id="JBHTEE010000001">
    <property type="protein sequence ID" value="MFC7599655.1"/>
    <property type="molecule type" value="Genomic_DNA"/>
</dbReference>
<dbReference type="Pfam" id="PF00486">
    <property type="entry name" value="Trans_reg_C"/>
    <property type="match status" value="1"/>
</dbReference>
<evidence type="ECO:0000313" key="8">
    <source>
        <dbReference type="Proteomes" id="UP001596514"/>
    </source>
</evidence>
<gene>
    <name evidence="7" type="ORF">ACFQVD_05975</name>
</gene>
<evidence type="ECO:0000313" key="7">
    <source>
        <dbReference type="EMBL" id="MFC7599655.1"/>
    </source>
</evidence>
<proteinExistence type="inferred from homology"/>
<reference evidence="8" key="1">
    <citation type="journal article" date="2019" name="Int. J. Syst. Evol. Microbiol.">
        <title>The Global Catalogue of Microorganisms (GCM) 10K type strain sequencing project: providing services to taxonomists for standard genome sequencing and annotation.</title>
        <authorList>
            <consortium name="The Broad Institute Genomics Platform"/>
            <consortium name="The Broad Institute Genome Sequencing Center for Infectious Disease"/>
            <person name="Wu L."/>
            <person name="Ma J."/>
        </authorList>
    </citation>
    <scope>NUCLEOTIDE SEQUENCE [LARGE SCALE GENOMIC DNA]</scope>
    <source>
        <strain evidence="8">JCM 10083</strain>
    </source>
</reference>
<protein>
    <submittedName>
        <fullName evidence="7">BTAD domain-containing putative transcriptional regulator</fullName>
    </submittedName>
</protein>
<evidence type="ECO:0000256" key="3">
    <source>
        <dbReference type="ARBA" id="ARBA00023125"/>
    </source>
</evidence>
<evidence type="ECO:0000259" key="6">
    <source>
        <dbReference type="PROSITE" id="PS51755"/>
    </source>
</evidence>
<organism evidence="7 8">
    <name type="scientific">Streptosporangium amethystogenes subsp. fukuiense</name>
    <dbReference type="NCBI Taxonomy" id="698418"/>
    <lineage>
        <taxon>Bacteria</taxon>
        <taxon>Bacillati</taxon>
        <taxon>Actinomycetota</taxon>
        <taxon>Actinomycetes</taxon>
        <taxon>Streptosporangiales</taxon>
        <taxon>Streptosporangiaceae</taxon>
        <taxon>Streptosporangium</taxon>
    </lineage>
</organism>
<dbReference type="SUPFAM" id="SSF52540">
    <property type="entry name" value="P-loop containing nucleoside triphosphate hydrolases"/>
    <property type="match status" value="1"/>
</dbReference>
<dbReference type="Gene3D" id="1.25.40.10">
    <property type="entry name" value="Tetratricopeptide repeat domain"/>
    <property type="match status" value="1"/>
</dbReference>
<sequence length="1123" mass="122149">MVEFRVLGLVGAYNDDGVQVDLGGPRPRAVLARLLLAQGVVVSADTLIDDLYGGAPPPSALSSLHSYVSNLRRAIEPGRNPRTPPLLLIGRPPGYLLATTNVDAIRFTELVTRSESCPPGEVLVSLDKALRLWRGQPYGEFADETWAIADVSRLRELRLVAIERRAQALLDLGRPQAVITHLETEALAHPLRERLWCLLAVALYRTGRQADALAVLRRARDLLTEQLGLDPGPELRALEEDILRHSDSLTIPPLTATAVSVPIPPQSPPRLLVGRERQLSELKMLPIRAGRDGVTIAAVSGEPGIGKTRLLEAFRDQCASLGYVVLWGNCHSVEGTPALWPWLQVLRALDEIWPPPDRQALAGLLDEKMPSGSTETALLHRNQTIARWLAATAQTQPLVIVLDDLHWADPASLELLRDVAMLVGSETANVPLTLVAAFRETAFHETAIHGTALPGGSFRLSLDGLLGHLARYDLLRIRLTGLGVEDVRAVASAMGVELNESSAERLSERTGGNPFFVRESARLLAQGRDLGAVPEAVADLIRWWLSRLGARAGEVLGVAALIGRNFDPGVVAEVCEASEIGWVEVYDALDRAAQAGLIVPGEGSMAFAHDLVWETLVHEIPPLRKAVTHQAVMTALSSRPGVDITVIAHHAVEAGPAAYADATRWATAAAEQVSLRLAYEEAAVWWGRAVAAHGACAGDPVEHVELLLRHVRALLEAGDAIGARQARSEAVRAADRAGASSELTARALTALDAPAIWTLRDPYSATELRLVDRFEAALRALPEADGHERALLLGGLAQELYGTDDPRGYTFSAEAVAIARRLGEPYLLMRMLNARHLSLPQPLHIPELLELTEELHELALRTRMPEFELLAQMMFTHHRLELFDLAGADAAAARCDAMLERLSLPWPRFQHTIWRINRLVLAGRFDDAEILYDEAERQATRIGYWYASGAVAIGRLMLHYHRGTMTEAGPPIDAITGAHPSVDHDARVLQLCAQGRPEEAQALAANGWPAPPLDWSWLSATCLQGAAQAAVGDLPACQVTYSALLPYSERISTVSAVLCMGPVDWYLALLASAMGDNDTASQHLEKVARLAGRNGLTWWRDRARSASFVKPFPTHLDTPAETR</sequence>
<dbReference type="Gene3D" id="3.40.50.300">
    <property type="entry name" value="P-loop containing nucleotide triphosphate hydrolases"/>
    <property type="match status" value="1"/>
</dbReference>
<dbReference type="PANTHER" id="PTHR35807">
    <property type="entry name" value="TRANSCRIPTIONAL REGULATOR REDD-RELATED"/>
    <property type="match status" value="1"/>
</dbReference>
<dbReference type="InterPro" id="IPR005158">
    <property type="entry name" value="BTAD"/>
</dbReference>
<evidence type="ECO:0000256" key="2">
    <source>
        <dbReference type="ARBA" id="ARBA00023015"/>
    </source>
</evidence>
<keyword evidence="3 5" id="KW-0238">DNA-binding</keyword>
<dbReference type="SUPFAM" id="SSF48452">
    <property type="entry name" value="TPR-like"/>
    <property type="match status" value="1"/>
</dbReference>
<name>A0ABW2STR4_9ACTN</name>
<dbReference type="InterPro" id="IPR016032">
    <property type="entry name" value="Sig_transdc_resp-reg_C-effctor"/>
</dbReference>
<dbReference type="InterPro" id="IPR027417">
    <property type="entry name" value="P-loop_NTPase"/>
</dbReference>
<dbReference type="PROSITE" id="PS51755">
    <property type="entry name" value="OMPR_PHOB"/>
    <property type="match status" value="1"/>
</dbReference>
<evidence type="ECO:0000256" key="4">
    <source>
        <dbReference type="ARBA" id="ARBA00023163"/>
    </source>
</evidence>
<dbReference type="CDD" id="cd15831">
    <property type="entry name" value="BTAD"/>
    <property type="match status" value="1"/>
</dbReference>
<keyword evidence="2" id="KW-0805">Transcription regulation</keyword>
<accession>A0ABW2STR4</accession>
<keyword evidence="8" id="KW-1185">Reference proteome</keyword>
<dbReference type="InterPro" id="IPR001867">
    <property type="entry name" value="OmpR/PhoB-type_DNA-bd"/>
</dbReference>